<accession>Q9JGJ6</accession>
<dbReference type="GO" id="GO:0039694">
    <property type="term" value="P:viral RNA genome replication"/>
    <property type="evidence" value="ECO:0007669"/>
    <property type="project" value="InterPro"/>
</dbReference>
<keyword evidence="2" id="KW-0808">Transferase</keyword>
<dbReference type="PROSITE" id="PS50507">
    <property type="entry name" value="RDRP_SSRNA_POS"/>
    <property type="match status" value="1"/>
</dbReference>
<keyword evidence="3" id="KW-0548">Nucleotidyltransferase</keyword>
<sequence>RFGSKFDSVDVCDREVKVPDVGELQTIQDFYDRTFPGNSTIETFFDGYEVATGGIQIEVDNCKIFPHKNVKVWQEKRGLIPALRTAMPEKRQNGLVESLLALKKRNMAAPKLQEAVNEFEIIGETIEKAKAVFFNETLIDNTECSTLEANMRWWEKQSHTARQQMLADTRFVDQIDLCTYNFMIKNDVKPKMDLTPQSEYAALQTVVYPDKIVNALFGPVMKEINERIRYALKPHVVYNSRMNADELDRTVEFLDVNKKYNAFEIDFSKFDKSKTSLHIRAVIELYKLFGLEELLAFMWEKSQCQTVVKDRLNGIVAYLLYQQKSGNCDTYGSNTWSAALALLETMPLEKAEFMIFGGDDSLILFPEEVVVEDPCRRLASLWNFDCKLFSFNHNLFCGKFLLKIGDRYRFSPDPVKLMTKLGRKDIVDGQVLSEIFVSIGDNYKSYRDFRILSALAAAVQERYRTNEDALAALISLRKYISDFSLFSSMFGYKGGFVESKVSKDYEW</sequence>
<keyword evidence="8" id="KW-1185">Reference proteome</keyword>
<evidence type="ECO:0000256" key="1">
    <source>
        <dbReference type="ARBA" id="ARBA00022484"/>
    </source>
</evidence>
<keyword evidence="4" id="KW-0547">Nucleotide-binding</keyword>
<dbReference type="SUPFAM" id="SSF56672">
    <property type="entry name" value="DNA/RNA polymerases"/>
    <property type="match status" value="1"/>
</dbReference>
<dbReference type="CDD" id="cd23251">
    <property type="entry name" value="Virgaviridae_RdRp"/>
    <property type="match status" value="1"/>
</dbReference>
<organism evidence="7 8">
    <name type="scientific">Sorghum chlorotic spot virus</name>
    <dbReference type="NCBI Taxonomy" id="107804"/>
    <lineage>
        <taxon>Viruses</taxon>
        <taxon>Riboviria</taxon>
        <taxon>Orthornavirae</taxon>
        <taxon>Kitrinoviricota</taxon>
        <taxon>Alsuviricetes</taxon>
        <taxon>Martellivirales</taxon>
        <taxon>Virgaviridae</taxon>
        <taxon>Furovirus</taxon>
        <taxon>Furovirus sorghi</taxon>
    </lineage>
</organism>
<evidence type="ECO:0000313" key="8">
    <source>
        <dbReference type="Proteomes" id="UP000203686"/>
    </source>
</evidence>
<dbReference type="GO" id="GO:0000166">
    <property type="term" value="F:nucleotide binding"/>
    <property type="evidence" value="ECO:0007669"/>
    <property type="project" value="UniProtKB-KW"/>
</dbReference>
<evidence type="ECO:0000256" key="4">
    <source>
        <dbReference type="ARBA" id="ARBA00022741"/>
    </source>
</evidence>
<proteinExistence type="predicted"/>
<evidence type="ECO:0000256" key="3">
    <source>
        <dbReference type="ARBA" id="ARBA00022695"/>
    </source>
</evidence>
<dbReference type="GeneID" id="956366"/>
<dbReference type="Proteomes" id="UP000203686">
    <property type="component" value="Genome"/>
</dbReference>
<feature type="non-terminal residue" evidence="7">
    <location>
        <position position="1"/>
    </location>
</feature>
<dbReference type="InterPro" id="IPR007094">
    <property type="entry name" value="RNA-dir_pol_PSvirus"/>
</dbReference>
<dbReference type="GO" id="GO:0003968">
    <property type="term" value="F:RNA-directed RNA polymerase activity"/>
    <property type="evidence" value="ECO:0007669"/>
    <property type="project" value="UniProtKB-KW"/>
</dbReference>
<name>Q9JGJ6_9VIRU</name>
<evidence type="ECO:0000256" key="2">
    <source>
        <dbReference type="ARBA" id="ARBA00022679"/>
    </source>
</evidence>
<dbReference type="RefSeq" id="NP_659020.2">
    <property type="nucleotide sequence ID" value="NC_004014.1"/>
</dbReference>
<dbReference type="EMBL" id="AB033691">
    <property type="protein sequence ID" value="BAA94803.1"/>
    <property type="molecule type" value="Genomic_RNA"/>
</dbReference>
<protein>
    <submittedName>
        <fullName evidence="7">59-kDa readthrough protein</fullName>
    </submittedName>
</protein>
<keyword evidence="5" id="KW-0693">Viral RNA replication</keyword>
<reference evidence="7 8" key="1">
    <citation type="journal article" date="2000" name="Virology">
        <title>Similarity and divergence among viruses in the genus Furovirus.</title>
        <authorList>
            <person name="Shirako Y."/>
            <person name="Suzuki N."/>
            <person name="French R.C."/>
        </authorList>
    </citation>
    <scope>NUCLEOTIDE SEQUENCE [LARGE SCALE GENOMIC DNA]</scope>
</reference>
<gene>
    <name evidence="7" type="primary">RT</name>
</gene>
<feature type="domain" description="RdRp catalytic" evidence="6">
    <location>
        <begin position="260"/>
        <end position="373"/>
    </location>
</feature>
<dbReference type="GO" id="GO:0006351">
    <property type="term" value="P:DNA-templated transcription"/>
    <property type="evidence" value="ECO:0007669"/>
    <property type="project" value="InterPro"/>
</dbReference>
<dbReference type="InterPro" id="IPR047310">
    <property type="entry name" value="Virgaviridae_RdRp"/>
</dbReference>
<dbReference type="KEGG" id="vg:956366"/>
<dbReference type="InterPro" id="IPR043502">
    <property type="entry name" value="DNA/RNA_pol_sf"/>
</dbReference>
<evidence type="ECO:0000313" key="7">
    <source>
        <dbReference type="EMBL" id="BAA94803.1"/>
    </source>
</evidence>
<dbReference type="Pfam" id="PF00978">
    <property type="entry name" value="RdRP_2"/>
    <property type="match status" value="1"/>
</dbReference>
<evidence type="ECO:0000259" key="6">
    <source>
        <dbReference type="PROSITE" id="PS50507"/>
    </source>
</evidence>
<keyword evidence="1" id="KW-0696">RNA-directed RNA polymerase</keyword>
<dbReference type="GO" id="GO:0003723">
    <property type="term" value="F:RNA binding"/>
    <property type="evidence" value="ECO:0007669"/>
    <property type="project" value="InterPro"/>
</dbReference>
<evidence type="ECO:0000256" key="5">
    <source>
        <dbReference type="ARBA" id="ARBA00022953"/>
    </source>
</evidence>
<dbReference type="InterPro" id="IPR001788">
    <property type="entry name" value="RNA-dep_RNA_pol_alsuvir"/>
</dbReference>